<evidence type="ECO:0000256" key="1">
    <source>
        <dbReference type="SAM" id="MobiDB-lite"/>
    </source>
</evidence>
<dbReference type="RefSeq" id="WP_189098013.1">
    <property type="nucleotide sequence ID" value="NZ_BMQO01000001.1"/>
</dbReference>
<dbReference type="PANTHER" id="PTHR30595:SF6">
    <property type="entry name" value="SCHLAFEN ALBA-2 DOMAIN-CONTAINING PROTEIN"/>
    <property type="match status" value="1"/>
</dbReference>
<dbReference type="SUPFAM" id="SSF46785">
    <property type="entry name" value="Winged helix' DNA-binding domain"/>
    <property type="match status" value="2"/>
</dbReference>
<reference evidence="3" key="1">
    <citation type="journal article" date="2019" name="Int. J. Syst. Evol. Microbiol.">
        <title>The Global Catalogue of Microorganisms (GCM) 10K type strain sequencing project: providing services to taxonomists for standard genome sequencing and annotation.</title>
        <authorList>
            <consortium name="The Broad Institute Genomics Platform"/>
            <consortium name="The Broad Institute Genome Sequencing Center for Infectious Disease"/>
            <person name="Wu L."/>
            <person name="Ma J."/>
        </authorList>
    </citation>
    <scope>NUCLEOTIDE SEQUENCE [LARGE SCALE GENOMIC DNA]</scope>
    <source>
        <strain evidence="3">JCM 31406</strain>
    </source>
</reference>
<dbReference type="Proteomes" id="UP000620633">
    <property type="component" value="Unassembled WGS sequence"/>
</dbReference>
<dbReference type="InterPro" id="IPR036388">
    <property type="entry name" value="WH-like_DNA-bd_sf"/>
</dbReference>
<keyword evidence="2" id="KW-0067">ATP-binding</keyword>
<dbReference type="Gene3D" id="3.30.950.30">
    <property type="entry name" value="Schlafen, AAA domain"/>
    <property type="match status" value="1"/>
</dbReference>
<evidence type="ECO:0000313" key="2">
    <source>
        <dbReference type="EMBL" id="GGS13029.1"/>
    </source>
</evidence>
<feature type="region of interest" description="Disordered" evidence="1">
    <location>
        <begin position="474"/>
        <end position="525"/>
    </location>
</feature>
<dbReference type="InterPro" id="IPR038461">
    <property type="entry name" value="Schlafen_AlbA_2_dom_sf"/>
</dbReference>
<protein>
    <submittedName>
        <fullName evidence="2">ATP-dependent DNA helicase RecG</fullName>
    </submittedName>
</protein>
<evidence type="ECO:0000313" key="3">
    <source>
        <dbReference type="Proteomes" id="UP000620633"/>
    </source>
</evidence>
<dbReference type="InterPro" id="IPR038475">
    <property type="entry name" value="RecG_C_sf"/>
</dbReference>
<keyword evidence="2" id="KW-0347">Helicase</keyword>
<keyword evidence="2" id="KW-0378">Hydrolase</keyword>
<dbReference type="GO" id="GO:0004386">
    <property type="term" value="F:helicase activity"/>
    <property type="evidence" value="ECO:0007669"/>
    <property type="project" value="UniProtKB-KW"/>
</dbReference>
<keyword evidence="3" id="KW-1185">Reference proteome</keyword>
<keyword evidence="2" id="KW-0547">Nucleotide-binding</keyword>
<gene>
    <name evidence="2" type="ORF">GCM10008961_00120</name>
</gene>
<accession>A0ABQ2SBU7</accession>
<sequence>MTLDAADAISPLGVLPLAGPTCIHLPLNVSPQDLARYAVGLANARGGTVLVGVDVLDLPAAERDAGELHPLMVTHAIFELSGGRLTVNVQHHRLPGGARVLAVFVPQAPYVLAAPDGSVIAWDGAHLVPVTPSEAEPVADQDFTAVVPPDASLADLDPSEVARLRALGRRASASNLPDLDFLQELGLLVPSGGALRPTLAAILLAGTPAALRAHVPQAEVCFYHHQTGDVEFQFREDLLRPIPALLTRLAELIQARNRFTPVQVGLFRIEVWDQDEAVYREALLNALTHRDYTLRDAVHVHHFPDRLEIMNPGGLPGGITPGNILRHQPKRRNPLLAEVLARLGLVERAGVGVDKMYSLMLRHGKEPPEFTTYPDSVTLALHSPGFDAEFVRFVARKQEEMQTLSLDVLIVLSLLAREGEATRAALARALQLPEDRTPRLLRGMEDHALIVKAGVGRGIAYVLTDEVRRALGRERPAPLAVREQPQERTEQERTEPRLPAPPVPVQYEPVQAGPVGPEQPGAEQLSIERAGEPAASVLAEATAQPGAAQVDGGAPRRRGRSAMREPRDASGPSAAEIRAIALALARERGRVRNVDLREACGLSTQQAWRTLRRLVQDGLLRKLGTGTRDAAYELRH</sequence>
<dbReference type="EMBL" id="BMQO01000001">
    <property type="protein sequence ID" value="GGS13029.1"/>
    <property type="molecule type" value="Genomic_DNA"/>
</dbReference>
<dbReference type="InterPro" id="IPR036390">
    <property type="entry name" value="WH_DNA-bd_sf"/>
</dbReference>
<feature type="compositionally biased region" description="Basic and acidic residues" evidence="1">
    <location>
        <begin position="484"/>
        <end position="496"/>
    </location>
</feature>
<comment type="caution">
    <text evidence="2">The sequence shown here is derived from an EMBL/GenBank/DDBJ whole genome shotgun (WGS) entry which is preliminary data.</text>
</comment>
<dbReference type="Gene3D" id="1.10.10.10">
    <property type="entry name" value="Winged helix-like DNA-binding domain superfamily/Winged helix DNA-binding domain"/>
    <property type="match status" value="2"/>
</dbReference>
<dbReference type="Pfam" id="PF13749">
    <property type="entry name" value="HATPase_c_4"/>
    <property type="match status" value="1"/>
</dbReference>
<feature type="region of interest" description="Disordered" evidence="1">
    <location>
        <begin position="541"/>
        <end position="574"/>
    </location>
</feature>
<organism evidence="2 3">
    <name type="scientific">Deinococcus knuensis</name>
    <dbReference type="NCBI Taxonomy" id="1837380"/>
    <lineage>
        <taxon>Bacteria</taxon>
        <taxon>Thermotogati</taxon>
        <taxon>Deinococcota</taxon>
        <taxon>Deinococci</taxon>
        <taxon>Deinococcales</taxon>
        <taxon>Deinococcaceae</taxon>
        <taxon>Deinococcus</taxon>
    </lineage>
</organism>
<name>A0ABQ2SBU7_9DEIO</name>
<dbReference type="Gene3D" id="3.30.565.60">
    <property type="match status" value="1"/>
</dbReference>
<dbReference type="PANTHER" id="PTHR30595">
    <property type="entry name" value="GLPR-RELATED TRANSCRIPTIONAL REPRESSOR"/>
    <property type="match status" value="1"/>
</dbReference>
<proteinExistence type="predicted"/>